<dbReference type="Pfam" id="PF14280">
    <property type="entry name" value="DUF4365"/>
    <property type="match status" value="1"/>
</dbReference>
<dbReference type="AlphaFoldDB" id="A0AAU6S9V9"/>
<name>A0AAU6S9V9_9MICO</name>
<sequence length="183" mass="19973">MSTVGTPAPLPLPPIVRGSPKRFTDLMEAYQEGLVRAIAAASGVVVSRPEIDEGIDLTLTHRSDVHTHVESARLEVQLKSTYTASTTTGFSVQISRDRYDYLRTPNPSIAKILIVMSVPPSQDDWIHATDKRARVHNAAYWVNLEGMPSSAAAEPTVTAPFTQRFDDRALCDMMVRIGKGGAP</sequence>
<proteinExistence type="predicted"/>
<dbReference type="InterPro" id="IPR025375">
    <property type="entry name" value="DUF4365"/>
</dbReference>
<protein>
    <submittedName>
        <fullName evidence="2">DUF4365 domain-containing protein</fullName>
    </submittedName>
</protein>
<organism evidence="2">
    <name type="scientific">Microbacterium sp. LWS13-1.2</name>
    <dbReference type="NCBI Taxonomy" id="3135264"/>
    <lineage>
        <taxon>Bacteria</taxon>
        <taxon>Bacillati</taxon>
        <taxon>Actinomycetota</taxon>
        <taxon>Actinomycetes</taxon>
        <taxon>Micrococcales</taxon>
        <taxon>Microbacteriaceae</taxon>
        <taxon>Microbacterium</taxon>
    </lineage>
</organism>
<reference evidence="2" key="1">
    <citation type="submission" date="2024-04" db="EMBL/GenBank/DDBJ databases">
        <authorList>
            <person name="Roder T."/>
            <person name="Oberhansli S."/>
            <person name="Kreuzer M."/>
        </authorList>
    </citation>
    <scope>NUCLEOTIDE SEQUENCE</scope>
    <source>
        <strain evidence="2">LWS13-1.2</strain>
    </source>
</reference>
<accession>A0AAU6S9V9</accession>
<evidence type="ECO:0000313" key="2">
    <source>
        <dbReference type="EMBL" id="WZO33728.1"/>
    </source>
</evidence>
<dbReference type="EMBL" id="CP151632">
    <property type="protein sequence ID" value="WZO33728.1"/>
    <property type="molecule type" value="Genomic_DNA"/>
</dbReference>
<evidence type="ECO:0000259" key="1">
    <source>
        <dbReference type="Pfam" id="PF14280"/>
    </source>
</evidence>
<dbReference type="RefSeq" id="WP_349428258.1">
    <property type="nucleotide sequence ID" value="NZ_CP151632.1"/>
</dbReference>
<gene>
    <name evidence="2" type="ORF">MRBLWS13_001362</name>
</gene>
<feature type="domain" description="DUF4365" evidence="1">
    <location>
        <begin position="33"/>
        <end position="175"/>
    </location>
</feature>